<feature type="region of interest" description="Disordered" evidence="1">
    <location>
        <begin position="128"/>
        <end position="217"/>
    </location>
</feature>
<evidence type="ECO:0000256" key="1">
    <source>
        <dbReference type="SAM" id="MobiDB-lite"/>
    </source>
</evidence>
<keyword evidence="3" id="KW-1185">Reference proteome</keyword>
<name>A0A250XKW0_9CHLO</name>
<evidence type="ECO:0000313" key="3">
    <source>
        <dbReference type="Proteomes" id="UP000232323"/>
    </source>
</evidence>
<gene>
    <name evidence="2" type="ORF">CEUSTIGMA_g11088.t1</name>
</gene>
<evidence type="ECO:0008006" key="4">
    <source>
        <dbReference type="Google" id="ProtNLM"/>
    </source>
</evidence>
<feature type="region of interest" description="Disordered" evidence="1">
    <location>
        <begin position="490"/>
        <end position="513"/>
    </location>
</feature>
<feature type="compositionally biased region" description="Low complexity" evidence="1">
    <location>
        <begin position="139"/>
        <end position="152"/>
    </location>
</feature>
<protein>
    <recommendedName>
        <fullName evidence="4">RING-type domain-containing protein</fullName>
    </recommendedName>
</protein>
<reference evidence="2 3" key="1">
    <citation type="submission" date="2017-08" db="EMBL/GenBank/DDBJ databases">
        <title>Acidophilic green algal genome provides insights into adaptation to an acidic environment.</title>
        <authorList>
            <person name="Hirooka S."/>
            <person name="Hirose Y."/>
            <person name="Kanesaki Y."/>
            <person name="Higuchi S."/>
            <person name="Fujiwara T."/>
            <person name="Onuma R."/>
            <person name="Era A."/>
            <person name="Ohbayashi R."/>
            <person name="Uzuka A."/>
            <person name="Nozaki H."/>
            <person name="Yoshikawa H."/>
            <person name="Miyagishima S.Y."/>
        </authorList>
    </citation>
    <scope>NUCLEOTIDE SEQUENCE [LARGE SCALE GENOMIC DNA]</scope>
    <source>
        <strain evidence="2 3">NIES-2499</strain>
    </source>
</reference>
<dbReference type="Proteomes" id="UP000232323">
    <property type="component" value="Unassembled WGS sequence"/>
</dbReference>
<feature type="compositionally biased region" description="Low complexity" evidence="1">
    <location>
        <begin position="159"/>
        <end position="177"/>
    </location>
</feature>
<feature type="compositionally biased region" description="Polar residues" evidence="1">
    <location>
        <begin position="396"/>
        <end position="406"/>
    </location>
</feature>
<sequence>MLAPSTLTTDDSLDNPDDLTCAICLCQPDPVDIAIIKGCEHSYCEESVCLLKRATWFTQHIHTLDKGALLGASSFDQEHAYDEDDYEYDDEVEDEEESYYFSSASGRARVVLGNRRFGENGFVRGGRLMARPVQSPGPSYSAASSSSSSASSKQVGAQGSIKKTGGSSSSKAAGPAHAHNKYGSTGIGKPGNSVCVKNQSSNPTSCAGGGPSNHKQVTNSTLQVASMADAPPCAPDEVGLLAKGTGSSSVITTSGASGIYGSSSSSSLPTPSSVAVPKQGNGYIAPSTWEDKVAAGSNPLTPMCAVVAVERTQSVQNQQMSSFSSCSREAVTELCNQVSEAISTFLPSGTSLGLIDTLCDHEPDHLLSIGGSSDPLNENTVLKAPACTSELLTAQAEANTSTPQPTKQKNKKAAQQAGNKKKGSNYKKQHPHPCPDGQYSDHNFGVSVASGEAIPSMSSSVTLAKGTRTTVPSSVSHVSSCDNEALIHNSSAASAHNSRNNGGITRSGRRVSTRRAKDIARTFEEDYLVR</sequence>
<feature type="compositionally biased region" description="Basic residues" evidence="1">
    <location>
        <begin position="419"/>
        <end position="431"/>
    </location>
</feature>
<dbReference type="PANTHER" id="PTHR47361">
    <property type="entry name" value="RING/U-BOX SUPERFAMILY PROTEIN"/>
    <property type="match status" value="1"/>
</dbReference>
<dbReference type="PANTHER" id="PTHR47361:SF4">
    <property type="entry name" value="RING_U-BOX SUPERFAMILY PROTEIN"/>
    <property type="match status" value="1"/>
</dbReference>
<evidence type="ECO:0000313" key="2">
    <source>
        <dbReference type="EMBL" id="GAX83663.1"/>
    </source>
</evidence>
<comment type="caution">
    <text evidence="2">The sequence shown here is derived from an EMBL/GenBank/DDBJ whole genome shotgun (WGS) entry which is preliminary data.</text>
</comment>
<feature type="compositionally biased region" description="Polar residues" evidence="1">
    <location>
        <begin position="195"/>
        <end position="205"/>
    </location>
</feature>
<organism evidence="2 3">
    <name type="scientific">Chlamydomonas eustigma</name>
    <dbReference type="NCBI Taxonomy" id="1157962"/>
    <lineage>
        <taxon>Eukaryota</taxon>
        <taxon>Viridiplantae</taxon>
        <taxon>Chlorophyta</taxon>
        <taxon>core chlorophytes</taxon>
        <taxon>Chlorophyceae</taxon>
        <taxon>CS clade</taxon>
        <taxon>Chlamydomonadales</taxon>
        <taxon>Chlamydomonadaceae</taxon>
        <taxon>Chlamydomonas</taxon>
    </lineage>
</organism>
<feature type="compositionally biased region" description="Low complexity" evidence="1">
    <location>
        <begin position="490"/>
        <end position="501"/>
    </location>
</feature>
<proteinExistence type="predicted"/>
<dbReference type="OrthoDB" id="1935339at2759"/>
<feature type="region of interest" description="Disordered" evidence="1">
    <location>
        <begin position="396"/>
        <end position="440"/>
    </location>
</feature>
<dbReference type="EMBL" id="BEGY01000104">
    <property type="protein sequence ID" value="GAX83663.1"/>
    <property type="molecule type" value="Genomic_DNA"/>
</dbReference>
<accession>A0A250XKW0</accession>
<dbReference type="AlphaFoldDB" id="A0A250XKW0"/>